<sequence length="286" mass="31035">MDKCWFVLRQTHYAPPENGSGLIQLGHLIPDLEQLDQVINVESGPHKFLRGMVVSKTCQEKFQWKINTDNETSVDINTTVPIAAAAGAVSAGGKLGVLFKSSVGKFWEFDRLDTEIFNPTYPYVSASLKDQAVLDYIQRAKKMNRWTMFMISGLAIARGGAKHTGTESSGRNIHGGPEVSAAGIVDVGLDVGFKRDSTVTANFNTTSDFIWAIRLTRLHKGIFSELLEVATFSKGATYSKEDGVDVEKELADEGMGDLKVVQVPTADDDSGDGDIFVLPGDADISG</sequence>
<keyword evidence="2" id="KW-1185">Reference proteome</keyword>
<proteinExistence type="predicted"/>
<dbReference type="EMBL" id="JAVHJO010000003">
    <property type="protein sequence ID" value="KAK6541515.1"/>
    <property type="molecule type" value="Genomic_DNA"/>
</dbReference>
<dbReference type="AlphaFoldDB" id="A0AAV9XIA3"/>
<gene>
    <name evidence="1" type="ORF">TWF694_007322</name>
</gene>
<evidence type="ECO:0000313" key="1">
    <source>
        <dbReference type="EMBL" id="KAK6541515.1"/>
    </source>
</evidence>
<organism evidence="1 2">
    <name type="scientific">Orbilia ellipsospora</name>
    <dbReference type="NCBI Taxonomy" id="2528407"/>
    <lineage>
        <taxon>Eukaryota</taxon>
        <taxon>Fungi</taxon>
        <taxon>Dikarya</taxon>
        <taxon>Ascomycota</taxon>
        <taxon>Pezizomycotina</taxon>
        <taxon>Orbiliomycetes</taxon>
        <taxon>Orbiliales</taxon>
        <taxon>Orbiliaceae</taxon>
        <taxon>Orbilia</taxon>
    </lineage>
</organism>
<reference evidence="1 2" key="1">
    <citation type="submission" date="2019-10" db="EMBL/GenBank/DDBJ databases">
        <authorList>
            <person name="Palmer J.M."/>
        </authorList>
    </citation>
    <scope>NUCLEOTIDE SEQUENCE [LARGE SCALE GENOMIC DNA]</scope>
    <source>
        <strain evidence="1 2">TWF694</strain>
    </source>
</reference>
<comment type="caution">
    <text evidence="1">The sequence shown here is derived from an EMBL/GenBank/DDBJ whole genome shotgun (WGS) entry which is preliminary data.</text>
</comment>
<evidence type="ECO:0000313" key="2">
    <source>
        <dbReference type="Proteomes" id="UP001365542"/>
    </source>
</evidence>
<name>A0AAV9XIA3_9PEZI</name>
<protein>
    <submittedName>
        <fullName evidence="1">Uncharacterized protein</fullName>
    </submittedName>
</protein>
<dbReference type="Proteomes" id="UP001365542">
    <property type="component" value="Unassembled WGS sequence"/>
</dbReference>
<accession>A0AAV9XIA3</accession>